<accession>A0A4U3A2P5</accession>
<organism evidence="4 5">
    <name type="scientific">Bacillus mycoides</name>
    <dbReference type="NCBI Taxonomy" id="1405"/>
    <lineage>
        <taxon>Bacteria</taxon>
        <taxon>Bacillati</taxon>
        <taxon>Bacillota</taxon>
        <taxon>Bacilli</taxon>
        <taxon>Bacillales</taxon>
        <taxon>Bacillaceae</taxon>
        <taxon>Bacillus</taxon>
        <taxon>Bacillus cereus group</taxon>
    </lineage>
</organism>
<dbReference type="GO" id="GO:0005576">
    <property type="term" value="C:extracellular region"/>
    <property type="evidence" value="ECO:0007669"/>
    <property type="project" value="UniProtKB-SubCell"/>
</dbReference>
<reference evidence="4 5" key="1">
    <citation type="journal article" date="2019" name="Environ. Microbiol.">
        <title>An active ?-lactamase is a part of an orchestrated cell wall stress resistance network of Bacillus subtilis and related rhizosphere species.</title>
        <authorList>
            <person name="Bucher T."/>
            <person name="Keren-Paz A."/>
            <person name="Hausser J."/>
            <person name="Olender T."/>
            <person name="Cytryn E."/>
            <person name="Kolodkin-Gal I."/>
        </authorList>
    </citation>
    <scope>NUCLEOTIDE SEQUENCE [LARGE SCALE GENOMIC DNA]</scope>
    <source>
        <strain evidence="4 5">I186</strain>
    </source>
</reference>
<evidence type="ECO:0000256" key="2">
    <source>
        <dbReference type="ARBA" id="ARBA00022525"/>
    </source>
</evidence>
<evidence type="ECO:0000259" key="3">
    <source>
        <dbReference type="Pfam" id="PF14449"/>
    </source>
</evidence>
<protein>
    <recommendedName>
        <fullName evidence="3">Pre-toxin TG domain-containing protein</fullName>
    </recommendedName>
</protein>
<name>A0A4U3A2P5_BACMY</name>
<evidence type="ECO:0000313" key="4">
    <source>
        <dbReference type="EMBL" id="TKI82176.1"/>
    </source>
</evidence>
<proteinExistence type="predicted"/>
<sequence length="244" mass="25963">MDSANKIASHKIDIPAAAINVGNIDLSNALRDLGGDSSRIYNRANDGDLSFILDITPGIGTGKEIGQLIKGEDLVTGRKYGPEDYGWGTLSVVSGGTSRIIGKVVGKIGDLEKKGKAIENATKGTSGIGWSMPRGGGVINGRKYTEHALERMAPDTLEIRAELNSRAKEMAAKKGYKLGSAEYNELFSKIDPRGMTPNVVEDIIKTGSRAPADTPGTWKYSRADGYVILNDNGDVITAVPAKKK</sequence>
<gene>
    <name evidence="4" type="ORF">FC701_22445</name>
</gene>
<dbReference type="Pfam" id="PF14449">
    <property type="entry name" value="PT-TG"/>
    <property type="match status" value="1"/>
</dbReference>
<comment type="caution">
    <text evidence="4">The sequence shown here is derived from an EMBL/GenBank/DDBJ whole genome shotgun (WGS) entry which is preliminary data.</text>
</comment>
<evidence type="ECO:0000256" key="1">
    <source>
        <dbReference type="ARBA" id="ARBA00004613"/>
    </source>
</evidence>
<comment type="subcellular location">
    <subcellularLocation>
        <location evidence="1">Secreted</location>
    </subcellularLocation>
</comment>
<dbReference type="InterPro" id="IPR027797">
    <property type="entry name" value="PT-TG_dom"/>
</dbReference>
<feature type="domain" description="Pre-toxin TG" evidence="3">
    <location>
        <begin position="48"/>
        <end position="123"/>
    </location>
</feature>
<evidence type="ECO:0000313" key="5">
    <source>
        <dbReference type="Proteomes" id="UP000305524"/>
    </source>
</evidence>
<keyword evidence="2" id="KW-0964">Secreted</keyword>
<dbReference type="AlphaFoldDB" id="A0A4U3A2P5"/>
<dbReference type="Proteomes" id="UP000305524">
    <property type="component" value="Unassembled WGS sequence"/>
</dbReference>
<dbReference type="EMBL" id="SZOD01000597">
    <property type="protein sequence ID" value="TKI82176.1"/>
    <property type="molecule type" value="Genomic_DNA"/>
</dbReference>